<dbReference type="Proteomes" id="UP000597656">
    <property type="component" value="Unassembled WGS sequence"/>
</dbReference>
<name>A0ABQ2IVU1_9PSEU</name>
<dbReference type="SUPFAM" id="SSF46785">
    <property type="entry name" value="Winged helix' DNA-binding domain"/>
    <property type="match status" value="1"/>
</dbReference>
<proteinExistence type="predicted"/>
<protein>
    <recommendedName>
        <fullName evidence="1">Transcription regulator PadR N-terminal domain-containing protein</fullName>
    </recommendedName>
</protein>
<accession>A0ABQ2IVU1</accession>
<comment type="caution">
    <text evidence="2">The sequence shown here is derived from an EMBL/GenBank/DDBJ whole genome shotgun (WGS) entry which is preliminary data.</text>
</comment>
<dbReference type="InterPro" id="IPR005149">
    <property type="entry name" value="Tscrpt_reg_PadR_N"/>
</dbReference>
<feature type="domain" description="Transcription regulator PadR N-terminal" evidence="1">
    <location>
        <begin position="25"/>
        <end position="86"/>
    </location>
</feature>
<dbReference type="InterPro" id="IPR036388">
    <property type="entry name" value="WH-like_DNA-bd_sf"/>
</dbReference>
<keyword evidence="3" id="KW-1185">Reference proteome</keyword>
<sequence>MTARLRTTVHVQAVLRLLLSDPDVERYGLEIAESAGMMPGTAYSILARLVSLGWVEDWWEEIDPNAARRPKRRFYKVTETGRTAARAALARARQPRLIT</sequence>
<dbReference type="RefSeq" id="WP_189160604.1">
    <property type="nucleotide sequence ID" value="NZ_BMNC01000030.1"/>
</dbReference>
<dbReference type="InterPro" id="IPR036390">
    <property type="entry name" value="WH_DNA-bd_sf"/>
</dbReference>
<dbReference type="EMBL" id="BMNC01000030">
    <property type="protein sequence ID" value="GGN29097.1"/>
    <property type="molecule type" value="Genomic_DNA"/>
</dbReference>
<gene>
    <name evidence="2" type="ORF">GCM10011609_85890</name>
</gene>
<dbReference type="Gene3D" id="1.10.10.10">
    <property type="entry name" value="Winged helix-like DNA-binding domain superfamily/Winged helix DNA-binding domain"/>
    <property type="match status" value="1"/>
</dbReference>
<organism evidence="2 3">
    <name type="scientific">Lentzea pudingi</name>
    <dbReference type="NCBI Taxonomy" id="1789439"/>
    <lineage>
        <taxon>Bacteria</taxon>
        <taxon>Bacillati</taxon>
        <taxon>Actinomycetota</taxon>
        <taxon>Actinomycetes</taxon>
        <taxon>Pseudonocardiales</taxon>
        <taxon>Pseudonocardiaceae</taxon>
        <taxon>Lentzea</taxon>
    </lineage>
</organism>
<dbReference type="Pfam" id="PF03551">
    <property type="entry name" value="PadR"/>
    <property type="match status" value="1"/>
</dbReference>
<evidence type="ECO:0000259" key="1">
    <source>
        <dbReference type="Pfam" id="PF03551"/>
    </source>
</evidence>
<reference evidence="3" key="1">
    <citation type="journal article" date="2019" name="Int. J. Syst. Evol. Microbiol.">
        <title>The Global Catalogue of Microorganisms (GCM) 10K type strain sequencing project: providing services to taxonomists for standard genome sequencing and annotation.</title>
        <authorList>
            <consortium name="The Broad Institute Genomics Platform"/>
            <consortium name="The Broad Institute Genome Sequencing Center for Infectious Disease"/>
            <person name="Wu L."/>
            <person name="Ma J."/>
        </authorList>
    </citation>
    <scope>NUCLEOTIDE SEQUENCE [LARGE SCALE GENOMIC DNA]</scope>
    <source>
        <strain evidence="3">CGMCC 4.7319</strain>
    </source>
</reference>
<evidence type="ECO:0000313" key="2">
    <source>
        <dbReference type="EMBL" id="GGN29097.1"/>
    </source>
</evidence>
<evidence type="ECO:0000313" key="3">
    <source>
        <dbReference type="Proteomes" id="UP000597656"/>
    </source>
</evidence>